<protein>
    <recommendedName>
        <fullName evidence="12">Cytochrome P450</fullName>
    </recommendedName>
</protein>
<comment type="similarity">
    <text evidence="2">Belongs to the cytochrome P450 family.</text>
</comment>
<dbReference type="GO" id="GO:0005506">
    <property type="term" value="F:iron ion binding"/>
    <property type="evidence" value="ECO:0007669"/>
    <property type="project" value="InterPro"/>
</dbReference>
<dbReference type="GO" id="GO:0020037">
    <property type="term" value="F:heme binding"/>
    <property type="evidence" value="ECO:0007669"/>
    <property type="project" value="InterPro"/>
</dbReference>
<name>A0A1B0BAV6_9MUSC</name>
<evidence type="ECO:0000313" key="10">
    <source>
        <dbReference type="EnsemblMetazoa" id="GPPI024247-PA"/>
    </source>
</evidence>
<dbReference type="EMBL" id="JXJN01011161">
    <property type="status" value="NOT_ANNOTATED_CDS"/>
    <property type="molecule type" value="Genomic_DNA"/>
</dbReference>
<comment type="cofactor">
    <cofactor evidence="1 7">
        <name>heme</name>
        <dbReference type="ChEBI" id="CHEBI:30413"/>
    </cofactor>
</comment>
<dbReference type="PANTHER" id="PTHR24303">
    <property type="entry name" value="HEME-BINDING MONOOXYGENASE FAMILY"/>
    <property type="match status" value="1"/>
</dbReference>
<dbReference type="EnsemblMetazoa" id="GPPI024247-RA">
    <property type="protein sequence ID" value="GPPI024247-PA"/>
    <property type="gene ID" value="GPPI024247"/>
</dbReference>
<dbReference type="PRINTS" id="PR00463">
    <property type="entry name" value="EP450I"/>
</dbReference>
<evidence type="ECO:0000256" key="9">
    <source>
        <dbReference type="SAM" id="MobiDB-lite"/>
    </source>
</evidence>
<keyword evidence="5 7" id="KW-0408">Iron</keyword>
<dbReference type="Proteomes" id="UP000092460">
    <property type="component" value="Unassembled WGS sequence"/>
</dbReference>
<evidence type="ECO:0000256" key="4">
    <source>
        <dbReference type="ARBA" id="ARBA00023002"/>
    </source>
</evidence>
<feature type="coiled-coil region" evidence="8">
    <location>
        <begin position="657"/>
        <end position="687"/>
    </location>
</feature>
<dbReference type="AlphaFoldDB" id="A0A1B0BAV6"/>
<accession>A0A1B0BAV6</accession>
<evidence type="ECO:0008006" key="12">
    <source>
        <dbReference type="Google" id="ProtNLM"/>
    </source>
</evidence>
<dbReference type="VEuPathDB" id="VectorBase:GPPI024247"/>
<feature type="compositionally biased region" description="Basic and acidic residues" evidence="9">
    <location>
        <begin position="732"/>
        <end position="745"/>
    </location>
</feature>
<feature type="binding site" description="axial binding residue" evidence="7">
    <location>
        <position position="466"/>
    </location>
    <ligand>
        <name>heme</name>
        <dbReference type="ChEBI" id="CHEBI:30413"/>
    </ligand>
    <ligandPart>
        <name>Fe</name>
        <dbReference type="ChEBI" id="CHEBI:18248"/>
    </ligandPart>
</feature>
<evidence type="ECO:0000256" key="1">
    <source>
        <dbReference type="ARBA" id="ARBA00001971"/>
    </source>
</evidence>
<dbReference type="STRING" id="67801.A0A1B0BAV6"/>
<dbReference type="GO" id="GO:0004497">
    <property type="term" value="F:monooxygenase activity"/>
    <property type="evidence" value="ECO:0007669"/>
    <property type="project" value="UniProtKB-KW"/>
</dbReference>
<dbReference type="PANTHER" id="PTHR24303:SF31">
    <property type="entry name" value="CYTOCHROME P450 307A1-RELATED"/>
    <property type="match status" value="1"/>
</dbReference>
<keyword evidence="11" id="KW-1185">Reference proteome</keyword>
<dbReference type="InterPro" id="IPR036396">
    <property type="entry name" value="Cyt_P450_sf"/>
</dbReference>
<reference evidence="11" key="1">
    <citation type="submission" date="2015-01" db="EMBL/GenBank/DDBJ databases">
        <authorList>
            <person name="Aksoy S."/>
            <person name="Warren W."/>
            <person name="Wilson R.K."/>
        </authorList>
    </citation>
    <scope>NUCLEOTIDE SEQUENCE [LARGE SCALE GENOMIC DNA]</scope>
    <source>
        <strain evidence="11">IAEA</strain>
    </source>
</reference>
<keyword evidence="3 7" id="KW-0479">Metal-binding</keyword>
<keyword evidence="8" id="KW-0175">Coiled coil</keyword>
<dbReference type="InterPro" id="IPR017972">
    <property type="entry name" value="Cyt_P450_CS"/>
</dbReference>
<dbReference type="Gene3D" id="1.10.630.10">
    <property type="entry name" value="Cytochrome P450"/>
    <property type="match status" value="1"/>
</dbReference>
<evidence type="ECO:0000256" key="8">
    <source>
        <dbReference type="SAM" id="Coils"/>
    </source>
</evidence>
<dbReference type="InterPro" id="IPR001128">
    <property type="entry name" value="Cyt_P450"/>
</dbReference>
<feature type="region of interest" description="Disordered" evidence="9">
    <location>
        <begin position="732"/>
        <end position="755"/>
    </location>
</feature>
<dbReference type="PRINTS" id="PR00385">
    <property type="entry name" value="P450"/>
</dbReference>
<proteinExistence type="inferred from homology"/>
<keyword evidence="7" id="KW-0349">Heme</keyword>
<dbReference type="Pfam" id="PF00067">
    <property type="entry name" value="p450"/>
    <property type="match status" value="2"/>
</dbReference>
<reference evidence="10" key="2">
    <citation type="submission" date="2020-05" db="UniProtKB">
        <authorList>
            <consortium name="EnsemblMetazoa"/>
        </authorList>
    </citation>
    <scope>IDENTIFICATION</scope>
    <source>
        <strain evidence="10">IAEA</strain>
    </source>
</reference>
<feature type="coiled-coil region" evidence="8">
    <location>
        <begin position="576"/>
        <end position="603"/>
    </location>
</feature>
<keyword evidence="6" id="KW-0503">Monooxygenase</keyword>
<dbReference type="InterPro" id="IPR002401">
    <property type="entry name" value="Cyt_P450_E_grp-I"/>
</dbReference>
<evidence type="ECO:0000313" key="11">
    <source>
        <dbReference type="Proteomes" id="UP000092460"/>
    </source>
</evidence>
<evidence type="ECO:0000256" key="7">
    <source>
        <dbReference type="PIRSR" id="PIRSR602401-1"/>
    </source>
</evidence>
<organism evidence="10 11">
    <name type="scientific">Glossina palpalis gambiensis</name>
    <dbReference type="NCBI Taxonomy" id="67801"/>
    <lineage>
        <taxon>Eukaryota</taxon>
        <taxon>Metazoa</taxon>
        <taxon>Ecdysozoa</taxon>
        <taxon>Arthropoda</taxon>
        <taxon>Hexapoda</taxon>
        <taxon>Insecta</taxon>
        <taxon>Pterygota</taxon>
        <taxon>Neoptera</taxon>
        <taxon>Endopterygota</taxon>
        <taxon>Diptera</taxon>
        <taxon>Brachycera</taxon>
        <taxon>Muscomorpha</taxon>
        <taxon>Hippoboscoidea</taxon>
        <taxon>Glossinidae</taxon>
        <taxon>Glossina</taxon>
    </lineage>
</organism>
<evidence type="ECO:0000256" key="6">
    <source>
        <dbReference type="ARBA" id="ARBA00023033"/>
    </source>
</evidence>
<dbReference type="PROSITE" id="PS00086">
    <property type="entry name" value="CYTOCHROME_P450"/>
    <property type="match status" value="1"/>
</dbReference>
<evidence type="ECO:0000256" key="3">
    <source>
        <dbReference type="ARBA" id="ARBA00022723"/>
    </source>
</evidence>
<dbReference type="SUPFAM" id="SSF48264">
    <property type="entry name" value="Cytochrome P450"/>
    <property type="match status" value="1"/>
</dbReference>
<sequence length="784" mass="90004">MRKVKIIKVSSKGSERIVKEYKQAPGPVPWPIVGNLALLARFEGPFEAFTELSKELGDIYSLTIGSIRCLVVSNLDLIKEVLNQNGKFFGGRPDFLRYHKLFGGDPLALCNWSPLQQKRRNLARSHCSPRDSSSHFQRMSDIGCLEITELMLKLKNEISKGHELDIKPLLQRTCANMFTHYMCSVRFDYEDKDFQKTVEYFDEIFWEINQGRVYDFFPALAPFFRKNITTMTKWSAFIRNFILKRIMHDRNRNIDMEEDEKDFTDVILKSLSEGENVTNDTILYMLEDFIGGHSAVGNLVLIALGHVAKNPLIGERIKEEADKISTIANRKVNLYDMDKMPYTMATISEVLRYSSSPIVPHVATEDAIISGYGVTKGTVVFINNFKLNTSSQLWTNPDIFDPERFLEQTSEIKSQKFLSKTKSNPRANPDMETVKDNLDNENLDTNMRLKANIPHFIPFSIGKRTCIGQNLLRGFAFILLANILQQYRRLLSIAFWLSTALPLTCFLRSTKYLLEISYPRSLRSALRVIIVVVALTGSSMCPNCREFLLPYFEEKSKEELLLDDIKSKVKVCEAEIEGLCKDLNAIKNDCKQLEEDYDFFDNEMPPLQDDTLECSSALEDKVKQLQAKTDSLFKSHKIIAEENKILSETLDYVSAEMQRQSVQYEQLSIENKNLQNVINQLNDMKLETGMKIVPSVNDLNNSRQDNIKQTINKTKRFKKQFDKQIDATDFADNRRKSEAGDECKNSKMGIVPPNDSKKLIQQKSKNMAKMRNGNGMILNIRFDK</sequence>
<evidence type="ECO:0000256" key="5">
    <source>
        <dbReference type="ARBA" id="ARBA00023004"/>
    </source>
</evidence>
<keyword evidence="4" id="KW-0560">Oxidoreductase</keyword>
<evidence type="ECO:0000256" key="2">
    <source>
        <dbReference type="ARBA" id="ARBA00010617"/>
    </source>
</evidence>
<dbReference type="CDD" id="cd20617">
    <property type="entry name" value="CYP1_2-like"/>
    <property type="match status" value="1"/>
</dbReference>
<dbReference type="GO" id="GO:0016705">
    <property type="term" value="F:oxidoreductase activity, acting on paired donors, with incorporation or reduction of molecular oxygen"/>
    <property type="evidence" value="ECO:0007669"/>
    <property type="project" value="InterPro"/>
</dbReference>